<dbReference type="EMBL" id="AP022614">
    <property type="protein sequence ID" value="BBZ45280.1"/>
    <property type="molecule type" value="Genomic_DNA"/>
</dbReference>
<keyword evidence="7 8" id="KW-0503">Monooxygenase</keyword>
<organism evidence="10 11">
    <name type="scientific">Mycobacterium parmense</name>
    <dbReference type="NCBI Taxonomy" id="185642"/>
    <lineage>
        <taxon>Bacteria</taxon>
        <taxon>Bacillati</taxon>
        <taxon>Actinomycetota</taxon>
        <taxon>Actinomycetes</taxon>
        <taxon>Mycobacteriales</taxon>
        <taxon>Mycobacteriaceae</taxon>
        <taxon>Mycobacterium</taxon>
        <taxon>Mycobacterium simiae complex</taxon>
    </lineage>
</organism>
<evidence type="ECO:0000256" key="5">
    <source>
        <dbReference type="ARBA" id="ARBA00023002"/>
    </source>
</evidence>
<dbReference type="InterPro" id="IPR036396">
    <property type="entry name" value="Cyt_P450_sf"/>
</dbReference>
<comment type="cofactor">
    <cofactor evidence="1">
        <name>heme</name>
        <dbReference type="ChEBI" id="CHEBI:30413"/>
    </cofactor>
</comment>
<protein>
    <submittedName>
        <fullName evidence="10">Cytochrome P450</fullName>
    </submittedName>
</protein>
<dbReference type="PANTHER" id="PTHR46696:SF1">
    <property type="entry name" value="CYTOCHROME P450 YJIB-RELATED"/>
    <property type="match status" value="1"/>
</dbReference>
<dbReference type="GO" id="GO:0004497">
    <property type="term" value="F:monooxygenase activity"/>
    <property type="evidence" value="ECO:0007669"/>
    <property type="project" value="UniProtKB-KW"/>
</dbReference>
<evidence type="ECO:0000256" key="4">
    <source>
        <dbReference type="ARBA" id="ARBA00022723"/>
    </source>
</evidence>
<evidence type="ECO:0000256" key="2">
    <source>
        <dbReference type="ARBA" id="ARBA00010617"/>
    </source>
</evidence>
<evidence type="ECO:0000313" key="10">
    <source>
        <dbReference type="EMBL" id="BBZ45280.1"/>
    </source>
</evidence>
<feature type="compositionally biased region" description="Polar residues" evidence="9">
    <location>
        <begin position="1"/>
        <end position="10"/>
    </location>
</feature>
<evidence type="ECO:0000256" key="7">
    <source>
        <dbReference type="ARBA" id="ARBA00023033"/>
    </source>
</evidence>
<feature type="compositionally biased region" description="Low complexity" evidence="9">
    <location>
        <begin position="11"/>
        <end position="25"/>
    </location>
</feature>
<dbReference type="PROSITE" id="PS00086">
    <property type="entry name" value="CYTOCHROME_P450"/>
    <property type="match status" value="1"/>
</dbReference>
<dbReference type="GO" id="GO:0016705">
    <property type="term" value="F:oxidoreductase activity, acting on paired donors, with incorporation or reduction of molecular oxygen"/>
    <property type="evidence" value="ECO:0007669"/>
    <property type="project" value="InterPro"/>
</dbReference>
<feature type="region of interest" description="Disordered" evidence="9">
    <location>
        <begin position="1"/>
        <end position="25"/>
    </location>
</feature>
<dbReference type="OrthoDB" id="142769at2"/>
<keyword evidence="6 8" id="KW-0408">Iron</keyword>
<dbReference type="PANTHER" id="PTHR46696">
    <property type="entry name" value="P450, PUTATIVE (EUROFUNG)-RELATED"/>
    <property type="match status" value="1"/>
</dbReference>
<evidence type="ECO:0000256" key="1">
    <source>
        <dbReference type="ARBA" id="ARBA00001971"/>
    </source>
</evidence>
<dbReference type="InterPro" id="IPR001128">
    <property type="entry name" value="Cyt_P450"/>
</dbReference>
<dbReference type="InterPro" id="IPR017972">
    <property type="entry name" value="Cyt_P450_CS"/>
</dbReference>
<dbReference type="Proteomes" id="UP000467105">
    <property type="component" value="Chromosome"/>
</dbReference>
<reference evidence="10 11" key="1">
    <citation type="journal article" date="2019" name="Emerg. Microbes Infect.">
        <title>Comprehensive subspecies identification of 175 nontuberculous mycobacteria species based on 7547 genomic profiles.</title>
        <authorList>
            <person name="Matsumoto Y."/>
            <person name="Kinjo T."/>
            <person name="Motooka D."/>
            <person name="Nabeya D."/>
            <person name="Jung N."/>
            <person name="Uechi K."/>
            <person name="Horii T."/>
            <person name="Iida T."/>
            <person name="Fujita J."/>
            <person name="Nakamura S."/>
        </authorList>
    </citation>
    <scope>NUCLEOTIDE SEQUENCE [LARGE SCALE GENOMIC DNA]</scope>
    <source>
        <strain evidence="10 11">JCM 14742</strain>
    </source>
</reference>
<dbReference type="Gene3D" id="1.10.630.10">
    <property type="entry name" value="Cytochrome P450"/>
    <property type="match status" value="1"/>
</dbReference>
<evidence type="ECO:0000256" key="9">
    <source>
        <dbReference type="SAM" id="MobiDB-lite"/>
    </source>
</evidence>
<dbReference type="Pfam" id="PF00067">
    <property type="entry name" value="p450"/>
    <property type="match status" value="1"/>
</dbReference>
<dbReference type="SUPFAM" id="SSF48264">
    <property type="entry name" value="Cytochrome P450"/>
    <property type="match status" value="1"/>
</dbReference>
<evidence type="ECO:0000256" key="6">
    <source>
        <dbReference type="ARBA" id="ARBA00023004"/>
    </source>
</evidence>
<keyword evidence="4 8" id="KW-0479">Metal-binding</keyword>
<dbReference type="AlphaFoldDB" id="A0A7I7YU38"/>
<dbReference type="RefSeq" id="WP_085267840.1">
    <property type="nucleotide sequence ID" value="NZ_AP022614.1"/>
</dbReference>
<evidence type="ECO:0000256" key="8">
    <source>
        <dbReference type="RuleBase" id="RU000461"/>
    </source>
</evidence>
<dbReference type="PRINTS" id="PR00359">
    <property type="entry name" value="BP450"/>
</dbReference>
<comment type="similarity">
    <text evidence="2 8">Belongs to the cytochrome P450 family.</text>
</comment>
<dbReference type="GO" id="GO:0005506">
    <property type="term" value="F:iron ion binding"/>
    <property type="evidence" value="ECO:0007669"/>
    <property type="project" value="InterPro"/>
</dbReference>
<keyword evidence="11" id="KW-1185">Reference proteome</keyword>
<dbReference type="GO" id="GO:0020037">
    <property type="term" value="F:heme binding"/>
    <property type="evidence" value="ECO:0007669"/>
    <property type="project" value="InterPro"/>
</dbReference>
<dbReference type="PRINTS" id="PR00385">
    <property type="entry name" value="P450"/>
</dbReference>
<proteinExistence type="inferred from homology"/>
<gene>
    <name evidence="10" type="ORF">MPRM_25610</name>
</gene>
<dbReference type="FunFam" id="1.10.630.10:FF:000018">
    <property type="entry name" value="Cytochrome P450 monooxygenase"/>
    <property type="match status" value="1"/>
</dbReference>
<accession>A0A7I7YU38</accession>
<evidence type="ECO:0000256" key="3">
    <source>
        <dbReference type="ARBA" id="ARBA00022617"/>
    </source>
</evidence>
<keyword evidence="3 8" id="KW-0349">Heme</keyword>
<dbReference type="CDD" id="cd20625">
    <property type="entry name" value="CYP164-like"/>
    <property type="match status" value="1"/>
</dbReference>
<evidence type="ECO:0000313" key="11">
    <source>
        <dbReference type="Proteomes" id="UP000467105"/>
    </source>
</evidence>
<dbReference type="InterPro" id="IPR002397">
    <property type="entry name" value="Cyt_P450_B"/>
</dbReference>
<keyword evidence="5 8" id="KW-0560">Oxidoreductase</keyword>
<sequence length="432" mass="47726">MTSPAWQRTAPSPDRSSPLPSSDGSGDFDLLLPLRSAGSLENPYPVYSVIRTVRPVLEVPVPANYTGPGMWMLTRYRDVHSALRDPRFSVERMRAPLMRDNLDRMPEFLRQSATGMRSMLIMDPPDHTRVRKLVNKAFTPKRIAALRDHIEAIVRELADEAQAKGTFDLIHDVAEPLPAIVIAELLGVPVEDHRQFRQWSSAMINGFASPNAEARATGSEAARQIFDYLADIIAARRRAPREDLISAMIAAQEERDALTDAELLATGNLLLLAGHETTTNLIGNGTLALLREPDQWKRLCNEPALLPTAIEELLRYDGPVQATVRVALEDVAIDDHVIPEGSLVLVSIGAANHDPDMFDDPDQLDLAREPNPHLAFGFGTHFCLGAPLARLEARLAFDMLTKRFPGLSLLEDRPVYRANPVLRGLTSLDVAA</sequence>
<name>A0A7I7YU38_9MYCO</name>